<evidence type="ECO:0000256" key="1">
    <source>
        <dbReference type="SAM" id="Phobius"/>
    </source>
</evidence>
<comment type="caution">
    <text evidence="3">The sequence shown here is derived from an EMBL/GenBank/DDBJ whole genome shotgun (WGS) entry which is preliminary data.</text>
</comment>
<dbReference type="InterPro" id="IPR029526">
    <property type="entry name" value="PGBD"/>
</dbReference>
<keyword evidence="1" id="KW-0472">Membrane</keyword>
<reference evidence="3 4" key="1">
    <citation type="journal article" date="2024" name="BMC Genomics">
        <title>De novo assembly and annotation of Popillia japonica's genome with initial clues to its potential as an invasive pest.</title>
        <authorList>
            <person name="Cucini C."/>
            <person name="Boschi S."/>
            <person name="Funari R."/>
            <person name="Cardaioli E."/>
            <person name="Iannotti N."/>
            <person name="Marturano G."/>
            <person name="Paoli F."/>
            <person name="Bruttini M."/>
            <person name="Carapelli A."/>
            <person name="Frati F."/>
            <person name="Nardi F."/>
        </authorList>
    </citation>
    <scope>NUCLEOTIDE SEQUENCE [LARGE SCALE GENOMIC DNA]</scope>
    <source>
        <strain evidence="3">DMR45628</strain>
    </source>
</reference>
<name>A0AAW1KHV8_POPJA</name>
<dbReference type="PANTHER" id="PTHR47272:SF1">
    <property type="entry name" value="PIGGYBAC TRANSPOSABLE ELEMENT-DERIVED PROTEIN 3-LIKE"/>
    <property type="match status" value="1"/>
</dbReference>
<dbReference type="PANTHER" id="PTHR47272">
    <property type="entry name" value="DDE_TNP_1_7 DOMAIN-CONTAINING PROTEIN"/>
    <property type="match status" value="1"/>
</dbReference>
<dbReference type="AlphaFoldDB" id="A0AAW1KHV8"/>
<protein>
    <submittedName>
        <fullName evidence="3">Transposase IS4</fullName>
    </submittedName>
</protein>
<organism evidence="3 4">
    <name type="scientific">Popillia japonica</name>
    <name type="common">Japanese beetle</name>
    <dbReference type="NCBI Taxonomy" id="7064"/>
    <lineage>
        <taxon>Eukaryota</taxon>
        <taxon>Metazoa</taxon>
        <taxon>Ecdysozoa</taxon>
        <taxon>Arthropoda</taxon>
        <taxon>Hexapoda</taxon>
        <taxon>Insecta</taxon>
        <taxon>Pterygota</taxon>
        <taxon>Neoptera</taxon>
        <taxon>Endopterygota</taxon>
        <taxon>Coleoptera</taxon>
        <taxon>Polyphaga</taxon>
        <taxon>Scarabaeiformia</taxon>
        <taxon>Scarabaeidae</taxon>
        <taxon>Rutelinae</taxon>
        <taxon>Popillia</taxon>
    </lineage>
</organism>
<feature type="transmembrane region" description="Helical" evidence="1">
    <location>
        <begin position="23"/>
        <end position="43"/>
    </location>
</feature>
<dbReference type="Pfam" id="PF13843">
    <property type="entry name" value="DDE_Tnp_1_7"/>
    <property type="match status" value="1"/>
</dbReference>
<dbReference type="EMBL" id="JASPKY010000230">
    <property type="protein sequence ID" value="KAK9718215.1"/>
    <property type="molecule type" value="Genomic_DNA"/>
</dbReference>
<keyword evidence="4" id="KW-1185">Reference proteome</keyword>
<feature type="domain" description="PiggyBac transposable element-derived protein" evidence="2">
    <location>
        <begin position="1"/>
        <end position="40"/>
    </location>
</feature>
<dbReference type="Proteomes" id="UP001458880">
    <property type="component" value="Unassembled WGS sequence"/>
</dbReference>
<evidence type="ECO:0000313" key="3">
    <source>
        <dbReference type="EMBL" id="KAK9718215.1"/>
    </source>
</evidence>
<keyword evidence="1" id="KW-0812">Transmembrane</keyword>
<sequence length="145" mass="16730">MGGVDLVDMMIAVHKTPLRSKRWYLAIFAQLIDISIVNAWFLYRRDLEASGIEKLDKSKKFKADVVSALVSVGNIPKRGRRCKEEHPAKIVKAPVAPRPPDDVRVDNIEHLPSFVMKGRCRYCSNNNILSKVRCAFMHRQRKRNW</sequence>
<evidence type="ECO:0000313" key="4">
    <source>
        <dbReference type="Proteomes" id="UP001458880"/>
    </source>
</evidence>
<gene>
    <name evidence="3" type="ORF">QE152_g23320</name>
</gene>
<keyword evidence="1" id="KW-1133">Transmembrane helix</keyword>
<evidence type="ECO:0000259" key="2">
    <source>
        <dbReference type="Pfam" id="PF13843"/>
    </source>
</evidence>
<proteinExistence type="predicted"/>
<accession>A0AAW1KHV8</accession>